<evidence type="ECO:0000256" key="7">
    <source>
        <dbReference type="ARBA" id="ARBA00023136"/>
    </source>
</evidence>
<feature type="transmembrane region" description="Helical" evidence="8">
    <location>
        <begin position="154"/>
        <end position="177"/>
    </location>
</feature>
<feature type="domain" description="Major facilitator superfamily associated" evidence="9">
    <location>
        <begin position="3"/>
        <end position="355"/>
    </location>
</feature>
<evidence type="ECO:0000256" key="8">
    <source>
        <dbReference type="SAM" id="Phobius"/>
    </source>
</evidence>
<dbReference type="Gene3D" id="1.20.1250.20">
    <property type="entry name" value="MFS general substrate transporter like domains"/>
    <property type="match status" value="2"/>
</dbReference>
<reference evidence="10 11" key="1">
    <citation type="journal article" date="2016" name="Nat. Commun.">
        <title>Thousands of microbial genomes shed light on interconnected biogeochemical processes in an aquifer system.</title>
        <authorList>
            <person name="Anantharaman K."/>
            <person name="Brown C.T."/>
            <person name="Hug L.A."/>
            <person name="Sharon I."/>
            <person name="Castelle C.J."/>
            <person name="Probst A.J."/>
            <person name="Thomas B.C."/>
            <person name="Singh A."/>
            <person name="Wilkins M.J."/>
            <person name="Karaoz U."/>
            <person name="Brodie E.L."/>
            <person name="Williams K.H."/>
            <person name="Hubbard S.S."/>
            <person name="Banfield J.F."/>
        </authorList>
    </citation>
    <scope>NUCLEOTIDE SEQUENCE [LARGE SCALE GENOMIC DNA]</scope>
</reference>
<feature type="transmembrane region" description="Helical" evidence="8">
    <location>
        <begin position="198"/>
        <end position="216"/>
    </location>
</feature>
<dbReference type="Pfam" id="PF12832">
    <property type="entry name" value="MFS_1_like"/>
    <property type="match status" value="1"/>
</dbReference>
<feature type="transmembrane region" description="Helical" evidence="8">
    <location>
        <begin position="236"/>
        <end position="256"/>
    </location>
</feature>
<keyword evidence="2" id="KW-0813">Transport</keyword>
<dbReference type="Proteomes" id="UP000178379">
    <property type="component" value="Unassembled WGS sequence"/>
</dbReference>
<feature type="transmembrane region" description="Helical" evidence="8">
    <location>
        <begin position="293"/>
        <end position="314"/>
    </location>
</feature>
<evidence type="ECO:0000313" key="11">
    <source>
        <dbReference type="Proteomes" id="UP000178379"/>
    </source>
</evidence>
<dbReference type="InterPro" id="IPR026032">
    <property type="entry name" value="HcaT-like"/>
</dbReference>
<keyword evidence="4" id="KW-0997">Cell inner membrane</keyword>
<feature type="transmembrane region" description="Helical" evidence="8">
    <location>
        <begin position="38"/>
        <end position="60"/>
    </location>
</feature>
<dbReference type="PANTHER" id="PTHR23522">
    <property type="entry name" value="BLL5896 PROTEIN"/>
    <property type="match status" value="1"/>
</dbReference>
<evidence type="ECO:0000256" key="2">
    <source>
        <dbReference type="ARBA" id="ARBA00022448"/>
    </source>
</evidence>
<dbReference type="InterPro" id="IPR036259">
    <property type="entry name" value="MFS_trans_sf"/>
</dbReference>
<dbReference type="SUPFAM" id="SSF103473">
    <property type="entry name" value="MFS general substrate transporter"/>
    <property type="match status" value="1"/>
</dbReference>
<dbReference type="GO" id="GO:0015528">
    <property type="term" value="F:lactose:proton symporter activity"/>
    <property type="evidence" value="ECO:0007669"/>
    <property type="project" value="TreeGrafter"/>
</dbReference>
<protein>
    <submittedName>
        <fullName evidence="10">MFS transporter</fullName>
    </submittedName>
</protein>
<feature type="transmembrane region" description="Helical" evidence="8">
    <location>
        <begin position="129"/>
        <end position="148"/>
    </location>
</feature>
<dbReference type="GO" id="GO:0005886">
    <property type="term" value="C:plasma membrane"/>
    <property type="evidence" value="ECO:0007669"/>
    <property type="project" value="UniProtKB-SubCell"/>
</dbReference>
<keyword evidence="5 8" id="KW-0812">Transmembrane</keyword>
<dbReference type="PIRSF" id="PIRSF004925">
    <property type="entry name" value="HcaT"/>
    <property type="match status" value="1"/>
</dbReference>
<dbReference type="EMBL" id="MFSQ01000122">
    <property type="protein sequence ID" value="OGI38478.1"/>
    <property type="molecule type" value="Genomic_DNA"/>
</dbReference>
<dbReference type="AlphaFoldDB" id="A0A1F6SZX1"/>
<keyword evidence="7 8" id="KW-0472">Membrane</keyword>
<evidence type="ECO:0000256" key="1">
    <source>
        <dbReference type="ARBA" id="ARBA00004429"/>
    </source>
</evidence>
<keyword evidence="6 8" id="KW-1133">Transmembrane helix</keyword>
<feature type="transmembrane region" description="Helical" evidence="8">
    <location>
        <begin position="352"/>
        <end position="373"/>
    </location>
</feature>
<dbReference type="PANTHER" id="PTHR23522:SF10">
    <property type="entry name" value="3-PHENYLPROPIONIC ACID TRANSPORTER-RELATED"/>
    <property type="match status" value="1"/>
</dbReference>
<feature type="transmembrane region" description="Helical" evidence="8">
    <location>
        <begin position="263"/>
        <end position="281"/>
    </location>
</feature>
<proteinExistence type="predicted"/>
<organism evidence="10 11">
    <name type="scientific">Candidatus Muproteobacteria bacterium RBG_16_62_13</name>
    <dbReference type="NCBI Taxonomy" id="1817756"/>
    <lineage>
        <taxon>Bacteria</taxon>
        <taxon>Pseudomonadati</taxon>
        <taxon>Pseudomonadota</taxon>
        <taxon>Candidatus Muproteobacteria</taxon>
    </lineage>
</organism>
<accession>A0A1F6SZX1</accession>
<dbReference type="CDD" id="cd17335">
    <property type="entry name" value="MFS_MFSD6"/>
    <property type="match status" value="1"/>
</dbReference>
<dbReference type="NCBIfam" id="NF037955">
    <property type="entry name" value="mfs"/>
    <property type="match status" value="1"/>
</dbReference>
<dbReference type="InterPro" id="IPR024989">
    <property type="entry name" value="MFS_assoc_dom"/>
</dbReference>
<gene>
    <name evidence="10" type="ORF">A2140_10265</name>
</gene>
<evidence type="ECO:0000256" key="6">
    <source>
        <dbReference type="ARBA" id="ARBA00022989"/>
    </source>
</evidence>
<evidence type="ECO:0000259" key="9">
    <source>
        <dbReference type="Pfam" id="PF12832"/>
    </source>
</evidence>
<evidence type="ECO:0000313" key="10">
    <source>
        <dbReference type="EMBL" id="OGI38478.1"/>
    </source>
</evidence>
<dbReference type="GO" id="GO:0030395">
    <property type="term" value="F:lactose binding"/>
    <property type="evidence" value="ECO:0007669"/>
    <property type="project" value="TreeGrafter"/>
</dbReference>
<comment type="caution">
    <text evidence="10">The sequence shown here is derived from an EMBL/GenBank/DDBJ whole genome shotgun (WGS) entry which is preliminary data.</text>
</comment>
<comment type="subcellular location">
    <subcellularLocation>
        <location evidence="1">Cell inner membrane</location>
        <topology evidence="1">Multi-pass membrane protein</topology>
    </subcellularLocation>
</comment>
<evidence type="ECO:0000256" key="3">
    <source>
        <dbReference type="ARBA" id="ARBA00022475"/>
    </source>
</evidence>
<feature type="transmembrane region" description="Helical" evidence="8">
    <location>
        <begin position="72"/>
        <end position="93"/>
    </location>
</feature>
<evidence type="ECO:0000256" key="5">
    <source>
        <dbReference type="ARBA" id="ARBA00022692"/>
    </source>
</evidence>
<dbReference type="STRING" id="1817756.A2140_10265"/>
<name>A0A1F6SZX1_9PROT</name>
<keyword evidence="3" id="KW-1003">Cell membrane</keyword>
<feature type="transmembrane region" description="Helical" evidence="8">
    <location>
        <begin position="326"/>
        <end position="346"/>
    </location>
</feature>
<evidence type="ECO:0000256" key="4">
    <source>
        <dbReference type="ARBA" id="ARBA00022519"/>
    </source>
</evidence>
<sequence>MPYWRLSGFYLFYFAALGVLVPYWGLYLQSLGFTPIQIGSLMALLMLSRIVAPLVWGWIADHREQRMRVARLACLLAVLSFTGVFAGSTFVWLAVVMTVFSFFWHASLPLVEVATLSHTAERPGEYGRVRLWGSIGFIVAVLALGPIVDHHGPFWVLPATTFLMTGIWAFSLMLPEAGQGRGVESPDSFRRTVMRPEVFGFLAACFLMQASHGPYYTFYSIYLDGYGYSKTVIGGLWAFGVICEIGVFLMMPFLLARFDLRQVLLTSFLLASVRWLLIAFFPNEPVLLTLAQLLHAATFGAFHAVAIQMVYRFFTGRHRHRGQAVYGSASFGIGGAVGGYLSGYGWEVLGSTLTYGLAAILPLAAWLVGWRLLRPGRA</sequence>
<feature type="transmembrane region" description="Helical" evidence="8">
    <location>
        <begin position="99"/>
        <end position="117"/>
    </location>
</feature>
<feature type="transmembrane region" description="Helical" evidence="8">
    <location>
        <begin position="7"/>
        <end position="26"/>
    </location>
</feature>